<accession>A0A382GM60</accession>
<dbReference type="Gene3D" id="3.10.28.20">
    <property type="entry name" value="Acetamidase/Formamidase-like domains"/>
    <property type="match status" value="1"/>
</dbReference>
<organism evidence="1">
    <name type="scientific">marine metagenome</name>
    <dbReference type="NCBI Taxonomy" id="408172"/>
    <lineage>
        <taxon>unclassified sequences</taxon>
        <taxon>metagenomes</taxon>
        <taxon>ecological metagenomes</taxon>
    </lineage>
</organism>
<sequence length="173" mass="18872">MKTILTLIYFLVLGCVHNNPPSVNENPPSVNEKKINYTLIYNQYGNTHFFGVGSGKGATEQLAIKIAKAKALGELASNVKVTIMSRLELTAVSEESGTSFSMNETLKQQVISIGNATVRSPEYEILDLSGENGSFTAEVLAKKNKKEHFLTAARDLELGSVDILFDKIMANSE</sequence>
<evidence type="ECO:0000313" key="1">
    <source>
        <dbReference type="EMBL" id="SVB75894.1"/>
    </source>
</evidence>
<dbReference type="AlphaFoldDB" id="A0A382GM60"/>
<proteinExistence type="predicted"/>
<dbReference type="EMBL" id="UINC01056175">
    <property type="protein sequence ID" value="SVB75894.1"/>
    <property type="molecule type" value="Genomic_DNA"/>
</dbReference>
<reference evidence="1" key="1">
    <citation type="submission" date="2018-05" db="EMBL/GenBank/DDBJ databases">
        <authorList>
            <person name="Lanie J.A."/>
            <person name="Ng W.-L."/>
            <person name="Kazmierczak K.M."/>
            <person name="Andrzejewski T.M."/>
            <person name="Davidsen T.M."/>
            <person name="Wayne K.J."/>
            <person name="Tettelin H."/>
            <person name="Glass J.I."/>
            <person name="Rusch D."/>
            <person name="Podicherti R."/>
            <person name="Tsui H.-C.T."/>
            <person name="Winkler M.E."/>
        </authorList>
    </citation>
    <scope>NUCLEOTIDE SEQUENCE</scope>
</reference>
<gene>
    <name evidence="1" type="ORF">METZ01_LOCUS228748</name>
</gene>
<name>A0A382GM60_9ZZZZ</name>
<protein>
    <recommendedName>
        <fullName evidence="2">LPP20 lipoprotein</fullName>
    </recommendedName>
</protein>
<evidence type="ECO:0008006" key="2">
    <source>
        <dbReference type="Google" id="ProtNLM"/>
    </source>
</evidence>
<dbReference type="PROSITE" id="PS51257">
    <property type="entry name" value="PROKAR_LIPOPROTEIN"/>
    <property type="match status" value="1"/>
</dbReference>